<evidence type="ECO:0000313" key="2">
    <source>
        <dbReference type="EMBL" id="TFL01880.1"/>
    </source>
</evidence>
<sequence>MGRVGPTEVWWRAHYSWLLEHGFQLCERYKPDWVPSWKGRDPSETIKCEDGQASREPSVLNAIRVKDGTHVVLKRIRAGSSHAEIENSVFLSSEKLCSLEKNHSVPVYNVLPRTTDEPQYDLIAILVLRHLWIRPFATVGEVVACVRQLVEGLAFIHEHRIAHRDCHRGNIMMDATPMYPQGFHFTSSFNLDMNRDWTAEARPLSRTECVTPVKYYFIDFGHSMRFNYEEPTLAMPAYGGDKTAPEFRGDGINRPYDPFSTNVYYLGNALREIFLDVRYIGLKFLRPFLAEMTHEDPTKRPTMPEVVVKFEKLVSGLGQRKLRMAVVQKDDLFALHTFIGGFGCWKRACTYWLKGLPAIPGGNQA</sequence>
<evidence type="ECO:0000313" key="3">
    <source>
        <dbReference type="Proteomes" id="UP000305067"/>
    </source>
</evidence>
<feature type="domain" description="Protein kinase" evidence="1">
    <location>
        <begin position="1"/>
        <end position="339"/>
    </location>
</feature>
<evidence type="ECO:0000259" key="1">
    <source>
        <dbReference type="PROSITE" id="PS50011"/>
    </source>
</evidence>
<reference evidence="2 3" key="1">
    <citation type="journal article" date="2019" name="Nat. Ecol. Evol.">
        <title>Megaphylogeny resolves global patterns of mushroom evolution.</title>
        <authorList>
            <person name="Varga T."/>
            <person name="Krizsan K."/>
            <person name="Foldi C."/>
            <person name="Dima B."/>
            <person name="Sanchez-Garcia M."/>
            <person name="Sanchez-Ramirez S."/>
            <person name="Szollosi G.J."/>
            <person name="Szarkandi J.G."/>
            <person name="Papp V."/>
            <person name="Albert L."/>
            <person name="Andreopoulos W."/>
            <person name="Angelini C."/>
            <person name="Antonin V."/>
            <person name="Barry K.W."/>
            <person name="Bougher N.L."/>
            <person name="Buchanan P."/>
            <person name="Buyck B."/>
            <person name="Bense V."/>
            <person name="Catcheside P."/>
            <person name="Chovatia M."/>
            <person name="Cooper J."/>
            <person name="Damon W."/>
            <person name="Desjardin D."/>
            <person name="Finy P."/>
            <person name="Geml J."/>
            <person name="Haridas S."/>
            <person name="Hughes K."/>
            <person name="Justo A."/>
            <person name="Karasinski D."/>
            <person name="Kautmanova I."/>
            <person name="Kiss B."/>
            <person name="Kocsube S."/>
            <person name="Kotiranta H."/>
            <person name="LaButti K.M."/>
            <person name="Lechner B.E."/>
            <person name="Liimatainen K."/>
            <person name="Lipzen A."/>
            <person name="Lukacs Z."/>
            <person name="Mihaltcheva S."/>
            <person name="Morgado L.N."/>
            <person name="Niskanen T."/>
            <person name="Noordeloos M.E."/>
            <person name="Ohm R.A."/>
            <person name="Ortiz-Santana B."/>
            <person name="Ovrebo C."/>
            <person name="Racz N."/>
            <person name="Riley R."/>
            <person name="Savchenko A."/>
            <person name="Shiryaev A."/>
            <person name="Soop K."/>
            <person name="Spirin V."/>
            <person name="Szebenyi C."/>
            <person name="Tomsovsky M."/>
            <person name="Tulloss R.E."/>
            <person name="Uehling J."/>
            <person name="Grigoriev I.V."/>
            <person name="Vagvolgyi C."/>
            <person name="Papp T."/>
            <person name="Martin F.M."/>
            <person name="Miettinen O."/>
            <person name="Hibbett D.S."/>
            <person name="Nagy L.G."/>
        </authorList>
    </citation>
    <scope>NUCLEOTIDE SEQUENCE [LARGE SCALE GENOMIC DNA]</scope>
    <source>
        <strain evidence="2 3">CBS 309.79</strain>
    </source>
</reference>
<accession>A0A5C3QL49</accession>
<dbReference type="EMBL" id="ML178823">
    <property type="protein sequence ID" value="TFL01880.1"/>
    <property type="molecule type" value="Genomic_DNA"/>
</dbReference>
<keyword evidence="3" id="KW-1185">Reference proteome</keyword>
<gene>
    <name evidence="2" type="ORF">BDV98DRAFT_506460</name>
</gene>
<protein>
    <recommendedName>
        <fullName evidence="1">Protein kinase domain-containing protein</fullName>
    </recommendedName>
</protein>
<dbReference type="GO" id="GO:0005524">
    <property type="term" value="F:ATP binding"/>
    <property type="evidence" value="ECO:0007669"/>
    <property type="project" value="InterPro"/>
</dbReference>
<dbReference type="Proteomes" id="UP000305067">
    <property type="component" value="Unassembled WGS sequence"/>
</dbReference>
<dbReference type="SUPFAM" id="SSF56112">
    <property type="entry name" value="Protein kinase-like (PK-like)"/>
    <property type="match status" value="1"/>
</dbReference>
<dbReference type="InterPro" id="IPR011009">
    <property type="entry name" value="Kinase-like_dom_sf"/>
</dbReference>
<dbReference type="InterPro" id="IPR000719">
    <property type="entry name" value="Prot_kinase_dom"/>
</dbReference>
<dbReference type="GO" id="GO:0004672">
    <property type="term" value="F:protein kinase activity"/>
    <property type="evidence" value="ECO:0007669"/>
    <property type="project" value="InterPro"/>
</dbReference>
<dbReference type="AlphaFoldDB" id="A0A5C3QL49"/>
<proteinExistence type="predicted"/>
<dbReference type="Gene3D" id="1.10.510.10">
    <property type="entry name" value="Transferase(Phosphotransferase) domain 1"/>
    <property type="match status" value="1"/>
</dbReference>
<organism evidence="2 3">
    <name type="scientific">Pterulicium gracile</name>
    <dbReference type="NCBI Taxonomy" id="1884261"/>
    <lineage>
        <taxon>Eukaryota</taxon>
        <taxon>Fungi</taxon>
        <taxon>Dikarya</taxon>
        <taxon>Basidiomycota</taxon>
        <taxon>Agaricomycotina</taxon>
        <taxon>Agaricomycetes</taxon>
        <taxon>Agaricomycetidae</taxon>
        <taxon>Agaricales</taxon>
        <taxon>Pleurotineae</taxon>
        <taxon>Pterulaceae</taxon>
        <taxon>Pterulicium</taxon>
    </lineage>
</organism>
<name>A0A5C3QL49_9AGAR</name>
<dbReference type="PROSITE" id="PS50011">
    <property type="entry name" value="PROTEIN_KINASE_DOM"/>
    <property type="match status" value="1"/>
</dbReference>
<dbReference type="OrthoDB" id="5987198at2759"/>
<dbReference type="STRING" id="1884261.A0A5C3QL49"/>
<dbReference type="SMART" id="SM00220">
    <property type="entry name" value="S_TKc"/>
    <property type="match status" value="1"/>
</dbReference>